<organism evidence="1 2">
    <name type="scientific">Phytohabitans maris</name>
    <dbReference type="NCBI Taxonomy" id="3071409"/>
    <lineage>
        <taxon>Bacteria</taxon>
        <taxon>Bacillati</taxon>
        <taxon>Actinomycetota</taxon>
        <taxon>Actinomycetes</taxon>
        <taxon>Micromonosporales</taxon>
        <taxon>Micromonosporaceae</taxon>
    </lineage>
</organism>
<protein>
    <submittedName>
        <fullName evidence="1">Uncharacterized protein</fullName>
    </submittedName>
</protein>
<dbReference type="EMBL" id="JAVHUY010000039">
    <property type="protein sequence ID" value="MDQ7909207.1"/>
    <property type="molecule type" value="Genomic_DNA"/>
</dbReference>
<keyword evidence="2" id="KW-1185">Reference proteome</keyword>
<dbReference type="Proteomes" id="UP001230908">
    <property type="component" value="Unassembled WGS sequence"/>
</dbReference>
<accession>A0ABU0ZQA9</accession>
<proteinExistence type="predicted"/>
<sequence length="144" mass="15800">MQNVMVGQVSTRKGAKLHLSLNGLAHCGSGNGRIIGPARELTADNTPALCLRCAHRVKAVVQEDIHEVMRRRDQVGLRRLNKLADALLTPAEVKAEEKTIREIEAGLKATAEGRRPRTFAEIRAAHLAAVQRDRMARAEQLALV</sequence>
<comment type="caution">
    <text evidence="1">The sequence shown here is derived from an EMBL/GenBank/DDBJ whole genome shotgun (WGS) entry which is preliminary data.</text>
</comment>
<name>A0ABU0ZQA9_9ACTN</name>
<dbReference type="RefSeq" id="WP_308716465.1">
    <property type="nucleotide sequence ID" value="NZ_JAVHUY010000039.1"/>
</dbReference>
<evidence type="ECO:0000313" key="1">
    <source>
        <dbReference type="EMBL" id="MDQ7909207.1"/>
    </source>
</evidence>
<evidence type="ECO:0000313" key="2">
    <source>
        <dbReference type="Proteomes" id="UP001230908"/>
    </source>
</evidence>
<reference evidence="1 2" key="1">
    <citation type="submission" date="2023-08" db="EMBL/GenBank/DDBJ databases">
        <title>Phytohabitans sansha sp. nov., isolated from marine sediment.</title>
        <authorList>
            <person name="Zhao Y."/>
            <person name="Yi K."/>
        </authorList>
    </citation>
    <scope>NUCLEOTIDE SEQUENCE [LARGE SCALE GENOMIC DNA]</scope>
    <source>
        <strain evidence="1 2">ZYX-F-186</strain>
    </source>
</reference>
<gene>
    <name evidence="1" type="ORF">RB614_32265</name>
</gene>